<organism evidence="2 3">
    <name type="scientific">Psilocybe cyanescens</name>
    <dbReference type="NCBI Taxonomy" id="93625"/>
    <lineage>
        <taxon>Eukaryota</taxon>
        <taxon>Fungi</taxon>
        <taxon>Dikarya</taxon>
        <taxon>Basidiomycota</taxon>
        <taxon>Agaricomycotina</taxon>
        <taxon>Agaricomycetes</taxon>
        <taxon>Agaricomycetidae</taxon>
        <taxon>Agaricales</taxon>
        <taxon>Agaricineae</taxon>
        <taxon>Strophariaceae</taxon>
        <taxon>Psilocybe</taxon>
    </lineage>
</organism>
<dbReference type="GO" id="GO:0016747">
    <property type="term" value="F:acyltransferase activity, transferring groups other than amino-acyl groups"/>
    <property type="evidence" value="ECO:0007669"/>
    <property type="project" value="InterPro"/>
</dbReference>
<dbReference type="SUPFAM" id="SSF55729">
    <property type="entry name" value="Acyl-CoA N-acyltransferases (Nat)"/>
    <property type="match status" value="1"/>
</dbReference>
<proteinExistence type="predicted"/>
<evidence type="ECO:0000259" key="1">
    <source>
        <dbReference type="PROSITE" id="PS51186"/>
    </source>
</evidence>
<protein>
    <recommendedName>
        <fullName evidence="1">N-acetyltransferase domain-containing protein</fullName>
    </recommendedName>
</protein>
<dbReference type="InterPro" id="IPR000182">
    <property type="entry name" value="GNAT_dom"/>
</dbReference>
<dbReference type="AlphaFoldDB" id="A0A409X8T2"/>
<sequence>MPVSTAPSSTELQVIVVTEARRFPAFAKHVLNADPVRANLILPTLLKCYAAENKGHALEGHLWIVIHIGGNVKFIASCTKGYMGDYPLFIYTPIPSERLHPEYIRPSLTMIARTLLHSPTISRRRIYSVFAQEEVTKVFASIWTDITGIPPESIPYYHAKISYATQESVARFNRSVNPIPNAVCEMRPAVPSDVDGIADLCFRFAKDSEPFVLSWRAALEEARILVQCGQVWVYTATPPRGPTSIASIVAFTRNTEVAAAITKVYTHPEFRSLGCAERLVRRVCQHLLKTRRFIVLYVGLDNPAANVYQKVGFLGVGLNAQPAPGVDNWLEVGFDRNQVRLGHW</sequence>
<evidence type="ECO:0000313" key="2">
    <source>
        <dbReference type="EMBL" id="PPQ87140.1"/>
    </source>
</evidence>
<keyword evidence="3" id="KW-1185">Reference proteome</keyword>
<dbReference type="InterPro" id="IPR016181">
    <property type="entry name" value="Acyl_CoA_acyltransferase"/>
</dbReference>
<evidence type="ECO:0000313" key="3">
    <source>
        <dbReference type="Proteomes" id="UP000283269"/>
    </source>
</evidence>
<dbReference type="OrthoDB" id="5372118at2759"/>
<dbReference type="EMBL" id="NHYD01002361">
    <property type="protein sequence ID" value="PPQ87140.1"/>
    <property type="molecule type" value="Genomic_DNA"/>
</dbReference>
<dbReference type="Pfam" id="PF13508">
    <property type="entry name" value="Acetyltransf_7"/>
    <property type="match status" value="1"/>
</dbReference>
<dbReference type="Proteomes" id="UP000283269">
    <property type="component" value="Unassembled WGS sequence"/>
</dbReference>
<name>A0A409X8T2_PSICY</name>
<dbReference type="PROSITE" id="PS51186">
    <property type="entry name" value="GNAT"/>
    <property type="match status" value="1"/>
</dbReference>
<dbReference type="InParanoid" id="A0A409X8T2"/>
<comment type="caution">
    <text evidence="2">The sequence shown here is derived from an EMBL/GenBank/DDBJ whole genome shotgun (WGS) entry which is preliminary data.</text>
</comment>
<gene>
    <name evidence="2" type="ORF">CVT25_000281</name>
</gene>
<feature type="domain" description="N-acetyltransferase" evidence="1">
    <location>
        <begin position="184"/>
        <end position="335"/>
    </location>
</feature>
<accession>A0A409X8T2</accession>
<reference evidence="2 3" key="1">
    <citation type="journal article" date="2018" name="Evol. Lett.">
        <title>Horizontal gene cluster transfer increased hallucinogenic mushroom diversity.</title>
        <authorList>
            <person name="Reynolds H.T."/>
            <person name="Vijayakumar V."/>
            <person name="Gluck-Thaler E."/>
            <person name="Korotkin H.B."/>
            <person name="Matheny P.B."/>
            <person name="Slot J.C."/>
        </authorList>
    </citation>
    <scope>NUCLEOTIDE SEQUENCE [LARGE SCALE GENOMIC DNA]</scope>
    <source>
        <strain evidence="2 3">2631</strain>
    </source>
</reference>
<dbReference type="Gene3D" id="3.40.630.30">
    <property type="match status" value="1"/>
</dbReference>